<dbReference type="AlphaFoldDB" id="A0A8J2HDK4"/>
<keyword evidence="7" id="KW-0812">Transmembrane</keyword>
<dbReference type="InterPro" id="IPR023485">
    <property type="entry name" value="Ptyr_pPase"/>
</dbReference>
<evidence type="ECO:0000313" key="10">
    <source>
        <dbReference type="Proteomes" id="UP000786811"/>
    </source>
</evidence>
<dbReference type="EMBL" id="CAJNRD030001120">
    <property type="protein sequence ID" value="CAG5093972.1"/>
    <property type="molecule type" value="Genomic_DNA"/>
</dbReference>
<dbReference type="Proteomes" id="UP000786811">
    <property type="component" value="Unassembled WGS sequence"/>
</dbReference>
<keyword evidence="3" id="KW-0963">Cytoplasm</keyword>
<comment type="subcellular location">
    <subcellularLocation>
        <location evidence="1">Cytoplasm</location>
    </subcellularLocation>
</comment>
<dbReference type="PRINTS" id="PR00720">
    <property type="entry name" value="MAMMALPTPASE"/>
</dbReference>
<sequence length="335" mass="38102">MYSQMLNEKLRLFLLSRDILTAFIAAIIIIPRILCHDAGSIEYSLIKKRNICRSPIAEAVFADYIAKNNLTDKWEVDSAALIGYHTGKSPDSRAMSTLKDKGIKNYSHRARPITKDDFNKYDWIFGMDDDNISELNRLKPSGSKAKVELLGSYDPSGEIIIRDPYYDSNSAGFVKAYEQCKKRVLMVCLGNTCRSTMAEAIFDDYITKMGLKNNWEVNSAGLRGYHAGQTPDERALVTLRGRGIVNYSHKARVITKNDFYSHNWIFGMDQYNIEQLEKIKPECSNAKIELLGSYNPNGDIIIEDPFPDKDCRGFVKAFEQSNCSIKNFLELHSKK</sequence>
<comment type="similarity">
    <text evidence="2">Belongs to the low molecular weight phosphotyrosine protein phosphatase family.</text>
</comment>
<dbReference type="CDD" id="cd16343">
    <property type="entry name" value="LMWPTP"/>
    <property type="match status" value="2"/>
</dbReference>
<accession>A0A8J2HDK4</accession>
<keyword evidence="4" id="KW-0378">Hydrolase</keyword>
<dbReference type="PRINTS" id="PR00719">
    <property type="entry name" value="LMWPTPASE"/>
</dbReference>
<dbReference type="Pfam" id="PF01451">
    <property type="entry name" value="LMWPc"/>
    <property type="match status" value="1"/>
</dbReference>
<comment type="caution">
    <text evidence="9">The sequence shown here is derived from an EMBL/GenBank/DDBJ whole genome shotgun (WGS) entry which is preliminary data.</text>
</comment>
<feature type="transmembrane region" description="Helical" evidence="7">
    <location>
        <begin position="12"/>
        <end position="34"/>
    </location>
</feature>
<dbReference type="SUPFAM" id="SSF52788">
    <property type="entry name" value="Phosphotyrosine protein phosphatases I"/>
    <property type="match status" value="2"/>
</dbReference>
<dbReference type="InterPro" id="IPR036196">
    <property type="entry name" value="Ptyr_pPase_sf"/>
</dbReference>
<reference evidence="9" key="1">
    <citation type="submission" date="2021-04" db="EMBL/GenBank/DDBJ databases">
        <authorList>
            <person name="Chebbi M.A.C M."/>
        </authorList>
    </citation>
    <scope>NUCLEOTIDE SEQUENCE</scope>
</reference>
<dbReference type="InterPro" id="IPR017867">
    <property type="entry name" value="Tyr_phospatase_low_mol_wt"/>
</dbReference>
<feature type="active site" description="Proton donor" evidence="6">
    <location>
        <position position="163"/>
    </location>
</feature>
<evidence type="ECO:0000256" key="6">
    <source>
        <dbReference type="PIRSR" id="PIRSR617867-1"/>
    </source>
</evidence>
<protein>
    <submittedName>
        <fullName evidence="9">Similar to ACP1: Low molecular weight phosphotyrosine protein phosphatase (Bos taurus)</fullName>
    </submittedName>
</protein>
<evidence type="ECO:0000256" key="2">
    <source>
        <dbReference type="ARBA" id="ARBA00011063"/>
    </source>
</evidence>
<dbReference type="GO" id="GO:0003993">
    <property type="term" value="F:acid phosphatase activity"/>
    <property type="evidence" value="ECO:0007669"/>
    <property type="project" value="InterPro"/>
</dbReference>
<evidence type="ECO:0000256" key="1">
    <source>
        <dbReference type="ARBA" id="ARBA00004496"/>
    </source>
</evidence>
<keyword evidence="7" id="KW-0472">Membrane</keyword>
<dbReference type="SMART" id="SM00226">
    <property type="entry name" value="LMWPc"/>
    <property type="match status" value="2"/>
</dbReference>
<dbReference type="FunFam" id="3.40.50.2300:FF:000105">
    <property type="entry name" value="Low molecular weight phosphotyrosine protein"/>
    <property type="match status" value="2"/>
</dbReference>
<keyword evidence="5" id="KW-0904">Protein phosphatase</keyword>
<feature type="domain" description="Phosphotyrosine protein phosphatase I" evidence="8">
    <location>
        <begin position="48"/>
        <end position="176"/>
    </location>
</feature>
<evidence type="ECO:0000313" key="9">
    <source>
        <dbReference type="EMBL" id="CAG5093972.1"/>
    </source>
</evidence>
<name>A0A8J2HDK4_COTCN</name>
<feature type="active site" evidence="6">
    <location>
        <position position="53"/>
    </location>
</feature>
<evidence type="ECO:0000256" key="3">
    <source>
        <dbReference type="ARBA" id="ARBA00022490"/>
    </source>
</evidence>
<dbReference type="InterPro" id="IPR050438">
    <property type="entry name" value="LMW_PTPase"/>
</dbReference>
<dbReference type="Gene3D" id="3.40.50.2300">
    <property type="match status" value="2"/>
</dbReference>
<evidence type="ECO:0000256" key="7">
    <source>
        <dbReference type="SAM" id="Phobius"/>
    </source>
</evidence>
<gene>
    <name evidence="9" type="ORF">HICCMSTLAB_LOCUS7298</name>
</gene>
<evidence type="ECO:0000256" key="4">
    <source>
        <dbReference type="ARBA" id="ARBA00022801"/>
    </source>
</evidence>
<evidence type="ECO:0000256" key="5">
    <source>
        <dbReference type="ARBA" id="ARBA00022912"/>
    </source>
</evidence>
<keyword evidence="7" id="KW-1133">Transmembrane helix</keyword>
<dbReference type="GO" id="GO:0004726">
    <property type="term" value="F:non-membrane spanning protein tyrosine phosphatase activity"/>
    <property type="evidence" value="ECO:0007669"/>
    <property type="project" value="InterPro"/>
</dbReference>
<organism evidence="9 10">
    <name type="scientific">Cotesia congregata</name>
    <name type="common">Parasitoid wasp</name>
    <name type="synonym">Apanteles congregatus</name>
    <dbReference type="NCBI Taxonomy" id="51543"/>
    <lineage>
        <taxon>Eukaryota</taxon>
        <taxon>Metazoa</taxon>
        <taxon>Ecdysozoa</taxon>
        <taxon>Arthropoda</taxon>
        <taxon>Hexapoda</taxon>
        <taxon>Insecta</taxon>
        <taxon>Pterygota</taxon>
        <taxon>Neoptera</taxon>
        <taxon>Endopterygota</taxon>
        <taxon>Hymenoptera</taxon>
        <taxon>Apocrita</taxon>
        <taxon>Ichneumonoidea</taxon>
        <taxon>Braconidae</taxon>
        <taxon>Microgastrinae</taxon>
        <taxon>Cotesia</taxon>
    </lineage>
</organism>
<evidence type="ECO:0000259" key="8">
    <source>
        <dbReference type="SMART" id="SM00226"/>
    </source>
</evidence>
<feature type="domain" description="Phosphotyrosine protein phosphatase I" evidence="8">
    <location>
        <begin position="182"/>
        <end position="331"/>
    </location>
</feature>
<dbReference type="PANTHER" id="PTHR11717">
    <property type="entry name" value="LOW MOLECULAR WEIGHT PROTEIN TYROSINE PHOSPHATASE"/>
    <property type="match status" value="1"/>
</dbReference>
<proteinExistence type="inferred from homology"/>
<keyword evidence="10" id="KW-1185">Reference proteome</keyword>
<dbReference type="GO" id="GO:0005737">
    <property type="term" value="C:cytoplasm"/>
    <property type="evidence" value="ECO:0007669"/>
    <property type="project" value="UniProtKB-SubCell"/>
</dbReference>
<dbReference type="InterPro" id="IPR002115">
    <property type="entry name" value="Tyr_Pase_low_mol_wt_mml"/>
</dbReference>
<dbReference type="PANTHER" id="PTHR11717:SF7">
    <property type="entry name" value="LOW MOLECULAR WEIGHT PHOSPHOTYROSINE PROTEIN PHOSPHATASE"/>
    <property type="match status" value="1"/>
</dbReference>
<dbReference type="OrthoDB" id="3388at2759"/>